<dbReference type="Proteomes" id="UP000034201">
    <property type="component" value="Unassembled WGS sequence"/>
</dbReference>
<comment type="caution">
    <text evidence="1">The sequence shown here is derived from an EMBL/GenBank/DDBJ whole genome shotgun (WGS) entry which is preliminary data.</text>
</comment>
<accession>A0A0G1WM06</accession>
<organism evidence="1 2">
    <name type="scientific">Candidatus Adlerbacteria bacterium GW2011_GWC1_50_9</name>
    <dbReference type="NCBI Taxonomy" id="1618608"/>
    <lineage>
        <taxon>Bacteria</taxon>
        <taxon>Candidatus Adleribacteriota</taxon>
    </lineage>
</organism>
<evidence type="ECO:0000313" key="1">
    <source>
        <dbReference type="EMBL" id="KKW19811.1"/>
    </source>
</evidence>
<dbReference type="EMBL" id="LCQQ01000049">
    <property type="protein sequence ID" value="KKW19811.1"/>
    <property type="molecule type" value="Genomic_DNA"/>
</dbReference>
<dbReference type="AlphaFoldDB" id="A0A0G1WM06"/>
<protein>
    <submittedName>
        <fullName evidence="1">Uncharacterized protein</fullName>
    </submittedName>
</protein>
<gene>
    <name evidence="1" type="ORF">UY61_C0049G0013</name>
</gene>
<reference evidence="1 2" key="1">
    <citation type="journal article" date="2015" name="Nature">
        <title>rRNA introns, odd ribosomes, and small enigmatic genomes across a large radiation of phyla.</title>
        <authorList>
            <person name="Brown C.T."/>
            <person name="Hug L.A."/>
            <person name="Thomas B.C."/>
            <person name="Sharon I."/>
            <person name="Castelle C.J."/>
            <person name="Singh A."/>
            <person name="Wilkins M.J."/>
            <person name="Williams K.H."/>
            <person name="Banfield J.F."/>
        </authorList>
    </citation>
    <scope>NUCLEOTIDE SEQUENCE [LARGE SCALE GENOMIC DNA]</scope>
</reference>
<name>A0A0G1WM06_9BACT</name>
<proteinExistence type="predicted"/>
<evidence type="ECO:0000313" key="2">
    <source>
        <dbReference type="Proteomes" id="UP000034201"/>
    </source>
</evidence>
<sequence length="94" mass="10517">MTLEEAHAGGLKEKVAYIIEALGKRPFNSILPGSLIDPREVHYQLHDLFRVTPTDKDLLLAFVANVPQLLAIEIRILNSPFSGSPFTGFLFRKI</sequence>